<dbReference type="PANTHER" id="PTHR23077:SF9">
    <property type="entry name" value="PEROXISOMAL ATPASE PEX6"/>
    <property type="match status" value="1"/>
</dbReference>
<dbReference type="Pfam" id="PF00004">
    <property type="entry name" value="AAA"/>
    <property type="match status" value="2"/>
</dbReference>
<dbReference type="Gene3D" id="3.40.50.300">
    <property type="entry name" value="P-loop containing nucleotide triphosphate hydrolases"/>
    <property type="match status" value="2"/>
</dbReference>
<keyword evidence="13" id="KW-1185">Reference proteome</keyword>
<organism evidence="12 13">
    <name type="scientific">Schizopora paradoxa</name>
    <dbReference type="NCBI Taxonomy" id="27342"/>
    <lineage>
        <taxon>Eukaryota</taxon>
        <taxon>Fungi</taxon>
        <taxon>Dikarya</taxon>
        <taxon>Basidiomycota</taxon>
        <taxon>Agaricomycotina</taxon>
        <taxon>Agaricomycetes</taxon>
        <taxon>Hymenochaetales</taxon>
        <taxon>Schizoporaceae</taxon>
        <taxon>Schizopora</taxon>
    </lineage>
</organism>
<dbReference type="PROSITE" id="PS00674">
    <property type="entry name" value="AAA"/>
    <property type="match status" value="1"/>
</dbReference>
<name>A0A0H2R6P2_9AGAM</name>
<comment type="similarity">
    <text evidence="2">Belongs to the AAA ATPase family.</text>
</comment>
<dbReference type="GO" id="GO:0016558">
    <property type="term" value="P:protein import into peroxisome matrix"/>
    <property type="evidence" value="ECO:0007669"/>
    <property type="project" value="TreeGrafter"/>
</dbReference>
<dbReference type="FunFam" id="1.10.8.60:FF:000039">
    <property type="entry name" value="peroxisome biogenesis factor 6"/>
    <property type="match status" value="1"/>
</dbReference>
<dbReference type="Pfam" id="PF23315">
    <property type="entry name" value="PEX6_4th"/>
    <property type="match status" value="1"/>
</dbReference>
<dbReference type="FunCoup" id="A0A0H2R6P2">
    <property type="interactions" value="109"/>
</dbReference>
<dbReference type="InterPro" id="IPR027417">
    <property type="entry name" value="P-loop_NTPase"/>
</dbReference>
<keyword evidence="4" id="KW-0547">Nucleotide-binding</keyword>
<dbReference type="GO" id="GO:0005778">
    <property type="term" value="C:peroxisomal membrane"/>
    <property type="evidence" value="ECO:0007669"/>
    <property type="project" value="TreeGrafter"/>
</dbReference>
<keyword evidence="7" id="KW-0472">Membrane</keyword>
<protein>
    <recommendedName>
        <fullName evidence="8">Peroxisomal ATPase PEX6</fullName>
    </recommendedName>
    <alternativeName>
        <fullName evidence="9">Peroxin-6</fullName>
    </alternativeName>
</protein>
<evidence type="ECO:0000313" key="12">
    <source>
        <dbReference type="EMBL" id="KLO07022.1"/>
    </source>
</evidence>
<dbReference type="Proteomes" id="UP000053477">
    <property type="component" value="Unassembled WGS sequence"/>
</dbReference>
<dbReference type="InterPro" id="IPR003593">
    <property type="entry name" value="AAA+_ATPase"/>
</dbReference>
<dbReference type="InterPro" id="IPR050168">
    <property type="entry name" value="AAA_ATPase_domain"/>
</dbReference>
<dbReference type="FunFam" id="3.40.50.300:FF:000109">
    <property type="entry name" value="Peroxisomal biogenesis factor 6"/>
    <property type="match status" value="1"/>
</dbReference>
<evidence type="ECO:0000256" key="8">
    <source>
        <dbReference type="ARBA" id="ARBA00034811"/>
    </source>
</evidence>
<evidence type="ECO:0000256" key="1">
    <source>
        <dbReference type="ARBA" id="ARBA00004370"/>
    </source>
</evidence>
<keyword evidence="6" id="KW-0067">ATP-binding</keyword>
<dbReference type="InterPro" id="IPR003959">
    <property type="entry name" value="ATPase_AAA_core"/>
</dbReference>
<gene>
    <name evidence="12" type="ORF">SCHPADRAFT_667606</name>
</gene>
<feature type="domain" description="AAA+ ATPase" evidence="11">
    <location>
        <begin position="839"/>
        <end position="980"/>
    </location>
</feature>
<dbReference type="GO" id="GO:0005524">
    <property type="term" value="F:ATP binding"/>
    <property type="evidence" value="ECO:0007669"/>
    <property type="project" value="UniProtKB-KW"/>
</dbReference>
<dbReference type="PANTHER" id="PTHR23077">
    <property type="entry name" value="AAA-FAMILY ATPASE"/>
    <property type="match status" value="1"/>
</dbReference>
<dbReference type="InterPro" id="IPR056995">
    <property type="entry name" value="PEX6_4th_dom"/>
</dbReference>
<dbReference type="STRING" id="27342.A0A0H2R6P2"/>
<dbReference type="CDD" id="cd19527">
    <property type="entry name" value="RecA-like_PEX6_r2"/>
    <property type="match status" value="1"/>
</dbReference>
<dbReference type="EMBL" id="KQ086165">
    <property type="protein sequence ID" value="KLO07022.1"/>
    <property type="molecule type" value="Genomic_DNA"/>
</dbReference>
<dbReference type="InterPro" id="IPR047533">
    <property type="entry name" value="RecA-like_PEX6_r2"/>
</dbReference>
<dbReference type="SMART" id="SM00382">
    <property type="entry name" value="AAA"/>
    <property type="match status" value="1"/>
</dbReference>
<dbReference type="AlphaFoldDB" id="A0A0H2R6P2"/>
<evidence type="ECO:0000256" key="3">
    <source>
        <dbReference type="ARBA" id="ARBA00022593"/>
    </source>
</evidence>
<evidence type="ECO:0000256" key="7">
    <source>
        <dbReference type="ARBA" id="ARBA00023136"/>
    </source>
</evidence>
<evidence type="ECO:0000256" key="2">
    <source>
        <dbReference type="ARBA" id="ARBA00006914"/>
    </source>
</evidence>
<evidence type="ECO:0000313" key="13">
    <source>
        <dbReference type="Proteomes" id="UP000053477"/>
    </source>
</evidence>
<comment type="subcellular location">
    <subcellularLocation>
        <location evidence="1">Membrane</location>
    </subcellularLocation>
</comment>
<dbReference type="Gene3D" id="1.10.8.60">
    <property type="match status" value="2"/>
</dbReference>
<evidence type="ECO:0000259" key="11">
    <source>
        <dbReference type="SMART" id="SM00382"/>
    </source>
</evidence>
<keyword evidence="5" id="KW-0378">Hydrolase</keyword>
<keyword evidence="3" id="KW-0962">Peroxisome biogenesis</keyword>
<reference evidence="12 13" key="1">
    <citation type="submission" date="2015-04" db="EMBL/GenBank/DDBJ databases">
        <title>Complete genome sequence of Schizopora paradoxa KUC8140, a cosmopolitan wood degrader in East Asia.</title>
        <authorList>
            <consortium name="DOE Joint Genome Institute"/>
            <person name="Min B."/>
            <person name="Park H."/>
            <person name="Jang Y."/>
            <person name="Kim J.-J."/>
            <person name="Kim K.H."/>
            <person name="Pangilinan J."/>
            <person name="Lipzen A."/>
            <person name="Riley R."/>
            <person name="Grigoriev I.V."/>
            <person name="Spatafora J.W."/>
            <person name="Choi I.-G."/>
        </authorList>
    </citation>
    <scope>NUCLEOTIDE SEQUENCE [LARGE SCALE GENOMIC DNA]</scope>
    <source>
        <strain evidence="12 13">KUC8140</strain>
    </source>
</reference>
<evidence type="ECO:0000256" key="9">
    <source>
        <dbReference type="ARBA" id="ARBA00034920"/>
    </source>
</evidence>
<proteinExistence type="inferred from homology"/>
<evidence type="ECO:0000256" key="4">
    <source>
        <dbReference type="ARBA" id="ARBA00022741"/>
    </source>
</evidence>
<dbReference type="InParanoid" id="A0A0H2R6P2"/>
<dbReference type="InterPro" id="IPR003960">
    <property type="entry name" value="ATPase_AAA_CS"/>
</dbReference>
<dbReference type="GO" id="GO:0005829">
    <property type="term" value="C:cytosol"/>
    <property type="evidence" value="ECO:0007669"/>
    <property type="project" value="TreeGrafter"/>
</dbReference>
<dbReference type="GO" id="GO:0016887">
    <property type="term" value="F:ATP hydrolysis activity"/>
    <property type="evidence" value="ECO:0007669"/>
    <property type="project" value="InterPro"/>
</dbReference>
<accession>A0A0H2R6P2</accession>
<sequence length="1127" mass="122831">MTTTSRTSLELRVQVHVADPIGPSSSTHVYDDRAFASPDVWQRLGALSLDFGKYDPWNLTRGGMLQRPTLFWLSPANQDSPTAKSGVYLSATYASEFTKLSDISCSATAVKPILLSEIILVALSESAFDLAHRLPAEIEEWFCRGSRLIRQGSKYTCHVVNGFVEDAYDQSTDARYTFEVAISEPVLQGIARVGSTRLLVTLGPPNPSVRSPSVDPSSPIEDDVSIDEFFLAGSTLTEGKASRNGHGINGILSVNGHGVVSPPPSPPESPKPFTDGITVSFNSLEHVVNNGHDSSTTVYLRTSALAQMGVFDGDWAIAEGAYRRLIQVRTADDLLDSQELSLTSPTLRRNMAPNKQSSDEVRLQLRASPFGAGPPVIPTAKTATLARIASPESIDRSHQKSFLQSLKRYFAGTKRIVKKGDLIAVGISTAPTFDSIEDEDTKEDTSAVVEDAEDDDVQPDSLVFFVVTNLEYDVLPQSEDRTFSDSFLQAAMGELGCWVDPTVTRMVQTGLEHSIVPDMTSFLGLDTQDFCPSRFPMKNSTAYKKLHDFANAPLRENAADYGLELSVLLNGAQGSGSAELAQHVARTIGYHILKVNVYDTIAETENKTFANLKEHFNTATSCAPCVLILENVDAFAQTTQRSETNKEPAIVSEFRECISELSQAWKRTTFPVVVVGTSSQVESIPSGILTCFKQEISCDVPNEREREDILKAASEGDVLGADVSLKNLATQTAALTFSDILDLISRSRLCCIERTMKAIRETDNDESDAIHAGLVLTKADFDVALEKARASFSQSIGAPSIPNVSWDDVGGLASVKEDILDTIQLPLDHPELFADGLKQRSGILLYGPPGTGKTLLAKAVATSCSLNFFSVKGPELLNMYIGESEANVRRVFQRARDASPCVIFFDELDSVAPKRGNQGDSGGVMDRIVSQLLAELDGMSSTGSASSVFVIGATNRPDLLDPALLRPGRFDRMLYLGISETHDAQLKILEALTRKFRLDPDLDLRTIAERCPFNYTGADFYALCSDSMLKAMSRKAEEVDAKIARLNASSPILNHQYPITPQYYLSAMAEPSDTDVLVSSVDFEQALAELVPSVSQSELEHYKAVQQRFTNDAPAKRKGKGKEVQRS</sequence>
<evidence type="ECO:0000256" key="5">
    <source>
        <dbReference type="ARBA" id="ARBA00022801"/>
    </source>
</evidence>
<dbReference type="SUPFAM" id="SSF52540">
    <property type="entry name" value="P-loop containing nucleoside triphosphate hydrolases"/>
    <property type="match status" value="2"/>
</dbReference>
<evidence type="ECO:0000256" key="6">
    <source>
        <dbReference type="ARBA" id="ARBA00022840"/>
    </source>
</evidence>
<dbReference type="OrthoDB" id="5553750at2759"/>
<comment type="catalytic activity">
    <reaction evidence="10">
        <text>ATP + H2O = ADP + phosphate + H(+)</text>
        <dbReference type="Rhea" id="RHEA:13065"/>
        <dbReference type="ChEBI" id="CHEBI:15377"/>
        <dbReference type="ChEBI" id="CHEBI:15378"/>
        <dbReference type="ChEBI" id="CHEBI:30616"/>
        <dbReference type="ChEBI" id="CHEBI:43474"/>
        <dbReference type="ChEBI" id="CHEBI:456216"/>
    </reaction>
    <physiologicalReaction direction="left-to-right" evidence="10">
        <dbReference type="Rhea" id="RHEA:13066"/>
    </physiologicalReaction>
</comment>
<evidence type="ECO:0000256" key="10">
    <source>
        <dbReference type="ARBA" id="ARBA00048778"/>
    </source>
</evidence>